<accession>A0A316TU27</accession>
<dbReference type="InterPro" id="IPR050807">
    <property type="entry name" value="TransReg_Diox_bact_type"/>
</dbReference>
<dbReference type="Proteomes" id="UP000245507">
    <property type="component" value="Unassembled WGS sequence"/>
</dbReference>
<sequence>MTARPSGQIFGSDTPPGNLFDRFRPDCVTMSHMHPSNAELLHSVDLKTLGSRVRAARVAKGWTQTELAGEEISVGYVSRIESGSRRPNLAVLTSLASRLGTPIEQLLQGVTANQYDEIRLGLDYAELALETGEAVDAERQAQKFLSLALQASLTDLTHRGRYLYARALEVNGDLDGAISQHEQLVAEAPGPLLIAAGIALVRCYKETGDLALAIEVGERLEARIQEAGLGQCDEAVVFAVNVAGAYILRGDLHKASRICADAVERADELSSARARAGAYWNASLVHAQRGDVATAAPMASRALALLTEGNDARNLARLRTQLGELQLQLDPPLVEEAKQNLERAREEMTASSASEVDLAITDVRIAQAHLLSGDPEVALDLARVAQESAGERAAIAKAESLVVQGQSLAAMGRQDEAHAAYIHAMHVMTAAGADRPVAQLWFELADLLEEAGDLDGAREAYRNAAATTGLTSRRVRARQIPAGL</sequence>
<dbReference type="PANTHER" id="PTHR46797:SF1">
    <property type="entry name" value="METHYLPHOSPHONATE SYNTHASE"/>
    <property type="match status" value="1"/>
</dbReference>
<dbReference type="Gene3D" id="1.25.40.10">
    <property type="entry name" value="Tetratricopeptide repeat domain"/>
    <property type="match status" value="1"/>
</dbReference>
<dbReference type="SMART" id="SM00530">
    <property type="entry name" value="HTH_XRE"/>
    <property type="match status" value="1"/>
</dbReference>
<reference evidence="3 4" key="1">
    <citation type="submission" date="2018-05" db="EMBL/GenBank/DDBJ databases">
        <title>Nocardioides silvaticus genome.</title>
        <authorList>
            <person name="Li C."/>
            <person name="Wang G."/>
        </authorList>
    </citation>
    <scope>NUCLEOTIDE SEQUENCE [LARGE SCALE GENOMIC DNA]</scope>
    <source>
        <strain evidence="3 4">CCTCC AB 2018079</strain>
    </source>
</reference>
<feature type="domain" description="HTH cro/C1-type" evidence="2">
    <location>
        <begin position="53"/>
        <end position="106"/>
    </location>
</feature>
<dbReference type="GO" id="GO:0003700">
    <property type="term" value="F:DNA-binding transcription factor activity"/>
    <property type="evidence" value="ECO:0007669"/>
    <property type="project" value="TreeGrafter"/>
</dbReference>
<dbReference type="InterPro" id="IPR011990">
    <property type="entry name" value="TPR-like_helical_dom_sf"/>
</dbReference>
<gene>
    <name evidence="3" type="ORF">DJ010_11580</name>
</gene>
<evidence type="ECO:0000313" key="4">
    <source>
        <dbReference type="Proteomes" id="UP000245507"/>
    </source>
</evidence>
<dbReference type="EMBL" id="QGDD01000004">
    <property type="protein sequence ID" value="PWN03006.1"/>
    <property type="molecule type" value="Genomic_DNA"/>
</dbReference>
<dbReference type="PROSITE" id="PS50943">
    <property type="entry name" value="HTH_CROC1"/>
    <property type="match status" value="1"/>
</dbReference>
<keyword evidence="1" id="KW-0238">DNA-binding</keyword>
<dbReference type="Gene3D" id="1.10.260.40">
    <property type="entry name" value="lambda repressor-like DNA-binding domains"/>
    <property type="match status" value="1"/>
</dbReference>
<dbReference type="InterPro" id="IPR001387">
    <property type="entry name" value="Cro/C1-type_HTH"/>
</dbReference>
<dbReference type="SUPFAM" id="SSF47413">
    <property type="entry name" value="lambda repressor-like DNA-binding domains"/>
    <property type="match status" value="1"/>
</dbReference>
<dbReference type="GO" id="GO:0003677">
    <property type="term" value="F:DNA binding"/>
    <property type="evidence" value="ECO:0007669"/>
    <property type="project" value="UniProtKB-KW"/>
</dbReference>
<evidence type="ECO:0000259" key="2">
    <source>
        <dbReference type="PROSITE" id="PS50943"/>
    </source>
</evidence>
<protein>
    <recommendedName>
        <fullName evidence="2">HTH cro/C1-type domain-containing protein</fullName>
    </recommendedName>
</protein>
<comment type="caution">
    <text evidence="3">The sequence shown here is derived from an EMBL/GenBank/DDBJ whole genome shotgun (WGS) entry which is preliminary data.</text>
</comment>
<organism evidence="3 4">
    <name type="scientific">Nocardioides silvaticus</name>
    <dbReference type="NCBI Taxonomy" id="2201891"/>
    <lineage>
        <taxon>Bacteria</taxon>
        <taxon>Bacillati</taxon>
        <taxon>Actinomycetota</taxon>
        <taxon>Actinomycetes</taxon>
        <taxon>Propionibacteriales</taxon>
        <taxon>Nocardioidaceae</taxon>
        <taxon>Nocardioides</taxon>
    </lineage>
</organism>
<evidence type="ECO:0000256" key="1">
    <source>
        <dbReference type="ARBA" id="ARBA00023125"/>
    </source>
</evidence>
<dbReference type="AlphaFoldDB" id="A0A316TU27"/>
<dbReference type="CDD" id="cd00093">
    <property type="entry name" value="HTH_XRE"/>
    <property type="match status" value="1"/>
</dbReference>
<evidence type="ECO:0000313" key="3">
    <source>
        <dbReference type="EMBL" id="PWN03006.1"/>
    </source>
</evidence>
<keyword evidence="4" id="KW-1185">Reference proteome</keyword>
<dbReference type="SUPFAM" id="SSF48452">
    <property type="entry name" value="TPR-like"/>
    <property type="match status" value="2"/>
</dbReference>
<name>A0A316TU27_9ACTN</name>
<dbReference type="InterPro" id="IPR010982">
    <property type="entry name" value="Lambda_DNA-bd_dom_sf"/>
</dbReference>
<dbReference type="GO" id="GO:0005829">
    <property type="term" value="C:cytosol"/>
    <property type="evidence" value="ECO:0007669"/>
    <property type="project" value="TreeGrafter"/>
</dbReference>
<proteinExistence type="predicted"/>
<dbReference type="PANTHER" id="PTHR46797">
    <property type="entry name" value="HTH-TYPE TRANSCRIPTIONAL REGULATOR"/>
    <property type="match status" value="1"/>
</dbReference>
<dbReference type="Pfam" id="PF01381">
    <property type="entry name" value="HTH_3"/>
    <property type="match status" value="1"/>
</dbReference>